<sequence length="236" mass="25121">MPLPVLPPAFQLVAVDRDVGAFERAARAAPRGVGDGTVYWTERTDRLEMAVVLEPEAPAAVTLQAVHVLMVATGDALGALVPPGKPIAFAWPSDILLDGALLGRVRVAMAATTDHRELPPWLVLGLAIGVGPLGDDPGRLAERTSLYEEGAVDVTVAQLVESVCRHFLLWTGRWLDEGLTPVQASWNARCFKLGETGEIALAGRKLAGKIRGIAADGAFLIGGERLRLDPFVERAP</sequence>
<dbReference type="SUPFAM" id="SSF55681">
    <property type="entry name" value="Class II aaRS and biotin synthetases"/>
    <property type="match status" value="1"/>
</dbReference>
<evidence type="ECO:0000313" key="3">
    <source>
        <dbReference type="Proteomes" id="UP001375743"/>
    </source>
</evidence>
<accession>A0ABU8XMU3</accession>
<feature type="domain" description="BPL/LPL catalytic" evidence="1">
    <location>
        <begin position="6"/>
        <end position="187"/>
    </location>
</feature>
<keyword evidence="2" id="KW-0436">Ligase</keyword>
<comment type="caution">
    <text evidence="2">The sequence shown here is derived from an EMBL/GenBank/DDBJ whole genome shotgun (WGS) entry which is preliminary data.</text>
</comment>
<dbReference type="Pfam" id="PF16917">
    <property type="entry name" value="BPL_LplA_LipB_2"/>
    <property type="match status" value="1"/>
</dbReference>
<dbReference type="InterPro" id="IPR045864">
    <property type="entry name" value="aa-tRNA-synth_II/BPL/LPL"/>
</dbReference>
<dbReference type="EMBL" id="JBBLZC010000003">
    <property type="protein sequence ID" value="MEK0082482.1"/>
    <property type="molecule type" value="Genomic_DNA"/>
</dbReference>
<dbReference type="GO" id="GO:0016874">
    <property type="term" value="F:ligase activity"/>
    <property type="evidence" value="ECO:0007669"/>
    <property type="project" value="UniProtKB-KW"/>
</dbReference>
<name>A0ABU8XMU3_9PROT</name>
<evidence type="ECO:0000313" key="2">
    <source>
        <dbReference type="EMBL" id="MEK0082482.1"/>
    </source>
</evidence>
<dbReference type="InterPro" id="IPR004143">
    <property type="entry name" value="BPL_LPL_catalytic"/>
</dbReference>
<evidence type="ECO:0000259" key="1">
    <source>
        <dbReference type="Pfam" id="PF16917"/>
    </source>
</evidence>
<dbReference type="Gene3D" id="3.30.930.10">
    <property type="entry name" value="Bira Bifunctional Protein, Domain 2"/>
    <property type="match status" value="1"/>
</dbReference>
<reference evidence="2 3" key="1">
    <citation type="submission" date="2024-01" db="EMBL/GenBank/DDBJ databases">
        <title>Multi-omics insights into the function and evolution of sodium benzoate biodegradation pathways in Benzoatithermus flavus gen. nov., sp. nov. from hot spring.</title>
        <authorList>
            <person name="Hu C.-J."/>
            <person name="Li W.-J."/>
        </authorList>
    </citation>
    <scope>NUCLEOTIDE SEQUENCE [LARGE SCALE GENOMIC DNA]</scope>
    <source>
        <strain evidence="2 3">SYSU G07066</strain>
    </source>
</reference>
<protein>
    <submittedName>
        <fullName evidence="2">Biotin/lipoate--protein ligase family protein</fullName>
    </submittedName>
</protein>
<dbReference type="Proteomes" id="UP001375743">
    <property type="component" value="Unassembled WGS sequence"/>
</dbReference>
<proteinExistence type="predicted"/>
<keyword evidence="3" id="KW-1185">Reference proteome</keyword>
<organism evidence="2 3">
    <name type="scientific">Benzoatithermus flavus</name>
    <dbReference type="NCBI Taxonomy" id="3108223"/>
    <lineage>
        <taxon>Bacteria</taxon>
        <taxon>Pseudomonadati</taxon>
        <taxon>Pseudomonadota</taxon>
        <taxon>Alphaproteobacteria</taxon>
        <taxon>Geminicoccales</taxon>
        <taxon>Geminicoccaceae</taxon>
        <taxon>Benzoatithermus</taxon>
    </lineage>
</organism>
<dbReference type="RefSeq" id="WP_418158329.1">
    <property type="nucleotide sequence ID" value="NZ_JBBLZC010000003.1"/>
</dbReference>
<gene>
    <name evidence="2" type="ORF">U1T56_04925</name>
</gene>